<accession>E5XMA8</accession>
<dbReference type="eggNOG" id="COG0765">
    <property type="taxonomic scope" value="Bacteria"/>
</dbReference>
<dbReference type="PANTHER" id="PTHR30614">
    <property type="entry name" value="MEMBRANE COMPONENT OF AMINO ACID ABC TRANSPORTER"/>
    <property type="match status" value="1"/>
</dbReference>
<evidence type="ECO:0000256" key="1">
    <source>
        <dbReference type="ARBA" id="ARBA00004651"/>
    </source>
</evidence>
<dbReference type="EMBL" id="ACZI02000003">
    <property type="protein sequence ID" value="EFV14487.1"/>
    <property type="molecule type" value="Genomic_DNA"/>
</dbReference>
<dbReference type="CDD" id="cd06261">
    <property type="entry name" value="TM_PBP2"/>
    <property type="match status" value="1"/>
</dbReference>
<dbReference type="Proteomes" id="UP000004816">
    <property type="component" value="Unassembled WGS sequence"/>
</dbReference>
<keyword evidence="10" id="KW-1185">Reference proteome</keyword>
<evidence type="ECO:0000259" key="8">
    <source>
        <dbReference type="PROSITE" id="PS50928"/>
    </source>
</evidence>
<protein>
    <submittedName>
        <fullName evidence="9">His/Glu/Gln/Arg/opine family amino ABC transporter, permease, 3-TM region</fullName>
    </submittedName>
</protein>
<sequence>MSAAQAGLLYDIPGPRARARIAILTWVFVAALVGAGVWVWRALAVNGQFEAAKWTPFLDHRLWATYLLPGLLGTLLSAAISIVVALLVGTALAVGMISDRRLVRTAATVAVEAFRSVPVLILMIFAYQLFSRYAVFPSTQVPLAAVVFGLSVYNGALIGEILRAGLAALPKGQSEAAVAVGLTKGQTVRLILLPQAVAAMLPALISQMVVVLKDAALGYQIGYIELIRSGQQAASFYRNFFASLVVVAVIMIAINMALTRLATWAERRLREKKRS</sequence>
<dbReference type="InterPro" id="IPR000515">
    <property type="entry name" value="MetI-like"/>
</dbReference>
<name>E5XMA8_SEGRC</name>
<keyword evidence="5 7" id="KW-1133">Transmembrane helix</keyword>
<feature type="domain" description="ABC transmembrane type-1" evidence="8">
    <location>
        <begin position="71"/>
        <end position="262"/>
    </location>
</feature>
<dbReference type="OrthoDB" id="4543034at2"/>
<feature type="transmembrane region" description="Helical" evidence="7">
    <location>
        <begin position="63"/>
        <end position="94"/>
    </location>
</feature>
<dbReference type="InterPro" id="IPR035906">
    <property type="entry name" value="MetI-like_sf"/>
</dbReference>
<comment type="subcellular location">
    <subcellularLocation>
        <location evidence="1 7">Cell membrane</location>
        <topology evidence="1 7">Multi-pass membrane protein</topology>
    </subcellularLocation>
</comment>
<dbReference type="GO" id="GO:0022857">
    <property type="term" value="F:transmembrane transporter activity"/>
    <property type="evidence" value="ECO:0007669"/>
    <property type="project" value="InterPro"/>
</dbReference>
<dbReference type="STRING" id="679197.HMPREF9336_00628"/>
<evidence type="ECO:0000313" key="9">
    <source>
        <dbReference type="EMBL" id="EFV14487.1"/>
    </source>
</evidence>
<reference evidence="9 10" key="1">
    <citation type="journal article" date="2011" name="Stand. Genomic Sci.">
        <title>High quality draft genome sequence of Segniliparus rugosus CDC 945(T)= (ATCC BAA-974(T)).</title>
        <authorList>
            <person name="Earl A.M."/>
            <person name="Desjardins C.A."/>
            <person name="Fitzgerald M.G."/>
            <person name="Arachchi H.M."/>
            <person name="Zeng Q."/>
            <person name="Mehta T."/>
            <person name="Griggs A."/>
            <person name="Birren B.W."/>
            <person name="Toney N.C."/>
            <person name="Carr J."/>
            <person name="Posey J."/>
            <person name="Butler W.R."/>
        </authorList>
    </citation>
    <scope>NUCLEOTIDE SEQUENCE [LARGE SCALE GENOMIC DNA]</scope>
    <source>
        <strain evidence="10">ATCC BAA-974 / DSM 45345 / CCUG 50838 / CIP 108380 / JCM 13579 / CDC 945</strain>
    </source>
</reference>
<evidence type="ECO:0000256" key="7">
    <source>
        <dbReference type="RuleBase" id="RU363032"/>
    </source>
</evidence>
<dbReference type="Pfam" id="PF00528">
    <property type="entry name" value="BPD_transp_1"/>
    <property type="match status" value="1"/>
</dbReference>
<dbReference type="GO" id="GO:0006865">
    <property type="term" value="P:amino acid transport"/>
    <property type="evidence" value="ECO:0007669"/>
    <property type="project" value="TreeGrafter"/>
</dbReference>
<keyword evidence="6 7" id="KW-0472">Membrane</keyword>
<dbReference type="InterPro" id="IPR010065">
    <property type="entry name" value="AA_ABC_transptr_permease_3TM"/>
</dbReference>
<comment type="similarity">
    <text evidence="7">Belongs to the binding-protein-dependent transport system permease family.</text>
</comment>
<dbReference type="Gene3D" id="1.10.3720.10">
    <property type="entry name" value="MetI-like"/>
    <property type="match status" value="1"/>
</dbReference>
<keyword evidence="4 7" id="KW-0812">Transmembrane</keyword>
<dbReference type="GO" id="GO:0043190">
    <property type="term" value="C:ATP-binding cassette (ABC) transporter complex"/>
    <property type="evidence" value="ECO:0007669"/>
    <property type="project" value="InterPro"/>
</dbReference>
<feature type="transmembrane region" description="Helical" evidence="7">
    <location>
        <begin position="240"/>
        <end position="265"/>
    </location>
</feature>
<evidence type="ECO:0000313" key="10">
    <source>
        <dbReference type="Proteomes" id="UP000004816"/>
    </source>
</evidence>
<evidence type="ECO:0000256" key="6">
    <source>
        <dbReference type="ARBA" id="ARBA00023136"/>
    </source>
</evidence>
<dbReference type="PANTHER" id="PTHR30614:SF21">
    <property type="entry name" value="AMINO ACID ABC TRANSPORTER PERMEASE"/>
    <property type="match status" value="1"/>
</dbReference>
<keyword evidence="2 7" id="KW-0813">Transport</keyword>
<feature type="transmembrane region" description="Helical" evidence="7">
    <location>
        <begin position="142"/>
        <end position="169"/>
    </location>
</feature>
<gene>
    <name evidence="9" type="ORF">HMPREF9336_00628</name>
</gene>
<dbReference type="AlphaFoldDB" id="E5XMA8"/>
<proteinExistence type="inferred from homology"/>
<comment type="caution">
    <text evidence="9">The sequence shown here is derived from an EMBL/GenBank/DDBJ whole genome shotgun (WGS) entry which is preliminary data.</text>
</comment>
<evidence type="ECO:0000256" key="4">
    <source>
        <dbReference type="ARBA" id="ARBA00022692"/>
    </source>
</evidence>
<dbReference type="NCBIfam" id="TIGR01726">
    <property type="entry name" value="HEQRo_perm_3TM"/>
    <property type="match status" value="1"/>
</dbReference>
<dbReference type="PROSITE" id="PS50928">
    <property type="entry name" value="ABC_TM1"/>
    <property type="match status" value="1"/>
</dbReference>
<evidence type="ECO:0000256" key="2">
    <source>
        <dbReference type="ARBA" id="ARBA00022448"/>
    </source>
</evidence>
<feature type="transmembrane region" description="Helical" evidence="7">
    <location>
        <begin position="21"/>
        <end position="43"/>
    </location>
</feature>
<dbReference type="RefSeq" id="WP_007467736.1">
    <property type="nucleotide sequence ID" value="NZ_KI391954.1"/>
</dbReference>
<feature type="transmembrane region" description="Helical" evidence="7">
    <location>
        <begin position="106"/>
        <end position="130"/>
    </location>
</feature>
<keyword evidence="3" id="KW-1003">Cell membrane</keyword>
<dbReference type="SUPFAM" id="SSF161098">
    <property type="entry name" value="MetI-like"/>
    <property type="match status" value="1"/>
</dbReference>
<organism evidence="9 10">
    <name type="scientific">Segniliparus rugosus (strain ATCC BAA-974 / DSM 45345 / CCUG 50838 / CIP 108380 / JCM 13579 / CDC 945)</name>
    <dbReference type="NCBI Taxonomy" id="679197"/>
    <lineage>
        <taxon>Bacteria</taxon>
        <taxon>Bacillati</taxon>
        <taxon>Actinomycetota</taxon>
        <taxon>Actinomycetes</taxon>
        <taxon>Mycobacteriales</taxon>
        <taxon>Segniliparaceae</taxon>
        <taxon>Segniliparus</taxon>
    </lineage>
</organism>
<evidence type="ECO:0000256" key="3">
    <source>
        <dbReference type="ARBA" id="ARBA00022475"/>
    </source>
</evidence>
<dbReference type="HOGENOM" id="CLU_019602_1_3_11"/>
<feature type="transmembrane region" description="Helical" evidence="7">
    <location>
        <begin position="190"/>
        <end position="210"/>
    </location>
</feature>
<dbReference type="InterPro" id="IPR043429">
    <property type="entry name" value="ArtM/GltK/GlnP/TcyL/YhdX-like"/>
</dbReference>
<evidence type="ECO:0000256" key="5">
    <source>
        <dbReference type="ARBA" id="ARBA00022989"/>
    </source>
</evidence>